<reference evidence="4 5" key="1">
    <citation type="submission" date="2016-02" db="EMBL/GenBank/DDBJ databases">
        <title>Complete genome sequencing and analysis of ATSB10, Dyella thiooxydans isolated from rhizosphere soil of sunflower (Helianthus annuus L.).</title>
        <authorList>
            <person name="Lee Y."/>
            <person name="Hwangbo K."/>
            <person name="Chung H."/>
            <person name="Yoo J."/>
            <person name="Kim K.Y."/>
            <person name="Sa T.M."/>
            <person name="Um Y."/>
            <person name="Madhaiyan M."/>
        </authorList>
    </citation>
    <scope>NUCLEOTIDE SEQUENCE [LARGE SCALE GENOMIC DNA]</scope>
    <source>
        <strain evidence="4 5">ATSB10</strain>
    </source>
</reference>
<sequence length="135" mass="15000">MRKLLGLVIVLVVALLIWRQQPHAPLHEPAPPAHRSSTAGPHASETGQLPPEARRTLALIARGGPFPHAQDGTVFGNYEGLLPAQPRGYYHEYTVETPDARTRGARRIITGGNPPAVYYYTDDHYRSFRRIEGAR</sequence>
<evidence type="ECO:0000313" key="4">
    <source>
        <dbReference type="EMBL" id="AND67950.1"/>
    </source>
</evidence>
<dbReference type="Gene3D" id="3.10.450.30">
    <property type="entry name" value="Microbial ribonucleases"/>
    <property type="match status" value="1"/>
</dbReference>
<dbReference type="InterPro" id="IPR000026">
    <property type="entry name" value="N1-like"/>
</dbReference>
<evidence type="ECO:0000256" key="1">
    <source>
        <dbReference type="ARBA" id="ARBA00022722"/>
    </source>
</evidence>
<evidence type="ECO:0000256" key="3">
    <source>
        <dbReference type="SAM" id="MobiDB-lite"/>
    </source>
</evidence>
<keyword evidence="5" id="KW-1185">Reference proteome</keyword>
<dbReference type="GO" id="GO:0004521">
    <property type="term" value="F:RNA endonuclease activity"/>
    <property type="evidence" value="ECO:0007669"/>
    <property type="project" value="InterPro"/>
</dbReference>
<proteinExistence type="predicted"/>
<evidence type="ECO:0000313" key="5">
    <source>
        <dbReference type="Proteomes" id="UP000077255"/>
    </source>
</evidence>
<dbReference type="AlphaFoldDB" id="A0A160MXP9"/>
<dbReference type="GO" id="GO:0003723">
    <property type="term" value="F:RNA binding"/>
    <property type="evidence" value="ECO:0007669"/>
    <property type="project" value="InterPro"/>
</dbReference>
<dbReference type="KEGG" id="dtx:ATSB10_04960"/>
<gene>
    <name evidence="4" type="ORF">ATSB10_04960</name>
</gene>
<dbReference type="Proteomes" id="UP000077255">
    <property type="component" value="Chromosome"/>
</dbReference>
<dbReference type="EMBL" id="CP014841">
    <property type="protein sequence ID" value="AND67950.1"/>
    <property type="molecule type" value="Genomic_DNA"/>
</dbReference>
<dbReference type="STRING" id="445710.ATSB10_04960"/>
<dbReference type="InterPro" id="IPR016191">
    <property type="entry name" value="Ribonuclease/ribotoxin"/>
</dbReference>
<protein>
    <submittedName>
        <fullName evidence="4">Ribonuclease T1</fullName>
        <ecNumber evidence="4">3.1.27.3</ecNumber>
    </submittedName>
</protein>
<dbReference type="GO" id="GO:0016787">
    <property type="term" value="F:hydrolase activity"/>
    <property type="evidence" value="ECO:0007669"/>
    <property type="project" value="UniProtKB-KW"/>
</dbReference>
<accession>A0A160MXP9</accession>
<dbReference type="EC" id="3.1.27.3" evidence="4"/>
<keyword evidence="2 4" id="KW-0378">Hydrolase</keyword>
<dbReference type="PATRIC" id="fig|445710.3.peg.492"/>
<dbReference type="OrthoDB" id="5326845at2"/>
<name>A0A160MXP9_9GAMM</name>
<dbReference type="Pfam" id="PF00545">
    <property type="entry name" value="Ribonuclease"/>
    <property type="match status" value="1"/>
</dbReference>
<evidence type="ECO:0000256" key="2">
    <source>
        <dbReference type="ARBA" id="ARBA00022801"/>
    </source>
</evidence>
<organism evidence="4 5">
    <name type="scientific">Dyella thiooxydans</name>
    <dbReference type="NCBI Taxonomy" id="445710"/>
    <lineage>
        <taxon>Bacteria</taxon>
        <taxon>Pseudomonadati</taxon>
        <taxon>Pseudomonadota</taxon>
        <taxon>Gammaproteobacteria</taxon>
        <taxon>Lysobacterales</taxon>
        <taxon>Rhodanobacteraceae</taxon>
        <taxon>Dyella</taxon>
    </lineage>
</organism>
<dbReference type="RefSeq" id="WP_063670260.1">
    <property type="nucleotide sequence ID" value="NZ_CP014841.1"/>
</dbReference>
<feature type="region of interest" description="Disordered" evidence="3">
    <location>
        <begin position="27"/>
        <end position="49"/>
    </location>
</feature>
<dbReference type="SUPFAM" id="SSF53933">
    <property type="entry name" value="Microbial ribonucleases"/>
    <property type="match status" value="1"/>
</dbReference>
<keyword evidence="1" id="KW-0540">Nuclease</keyword>